<evidence type="ECO:0000259" key="10">
    <source>
        <dbReference type="PROSITE" id="PS51194"/>
    </source>
</evidence>
<dbReference type="SMART" id="SM00490">
    <property type="entry name" value="HELICc"/>
    <property type="match status" value="1"/>
</dbReference>
<dbReference type="Pfam" id="PF00270">
    <property type="entry name" value="DEAD"/>
    <property type="match status" value="1"/>
</dbReference>
<dbReference type="InterPro" id="IPR011545">
    <property type="entry name" value="DEAD/DEAH_box_helicase_dom"/>
</dbReference>
<dbReference type="EMBL" id="BRXU01000007">
    <property type="protein sequence ID" value="GLC52864.1"/>
    <property type="molecule type" value="Genomic_DNA"/>
</dbReference>
<evidence type="ECO:0000256" key="5">
    <source>
        <dbReference type="ARBA" id="ARBA00022884"/>
    </source>
</evidence>
<keyword evidence="1 6" id="KW-0547">Nucleotide-binding</keyword>
<evidence type="ECO:0000313" key="11">
    <source>
        <dbReference type="EMBL" id="GLC52864.1"/>
    </source>
</evidence>
<dbReference type="PROSITE" id="PS51192">
    <property type="entry name" value="HELICASE_ATP_BIND_1"/>
    <property type="match status" value="1"/>
</dbReference>
<dbReference type="GO" id="GO:0003724">
    <property type="term" value="F:RNA helicase activity"/>
    <property type="evidence" value="ECO:0007669"/>
    <property type="project" value="UniProtKB-EC"/>
</dbReference>
<feature type="domain" description="Helicase C-terminal" evidence="10">
    <location>
        <begin position="351"/>
        <end position="506"/>
    </location>
</feature>
<evidence type="ECO:0000256" key="8">
    <source>
        <dbReference type="SAM" id="MobiDB-lite"/>
    </source>
</evidence>
<feature type="region of interest" description="Disordered" evidence="8">
    <location>
        <begin position="598"/>
        <end position="678"/>
    </location>
</feature>
<comment type="domain">
    <text evidence="7">The Q motif is unique to and characteristic of the DEAD box family of RNA helicases and controls ATP binding and hydrolysis.</text>
</comment>
<dbReference type="GO" id="GO:0016787">
    <property type="term" value="F:hydrolase activity"/>
    <property type="evidence" value="ECO:0007669"/>
    <property type="project" value="UniProtKB-KW"/>
</dbReference>
<feature type="region of interest" description="Disordered" evidence="8">
    <location>
        <begin position="1"/>
        <end position="34"/>
    </location>
</feature>
<keyword evidence="12" id="KW-1185">Reference proteome</keyword>
<dbReference type="InterPro" id="IPR001650">
    <property type="entry name" value="Helicase_C-like"/>
</dbReference>
<reference evidence="11 12" key="1">
    <citation type="journal article" date="2023" name="Commun. Biol.">
        <title>Reorganization of the ancestral sex-determining regions during the evolution of trioecy in Pleodorina starrii.</title>
        <authorList>
            <person name="Takahashi K."/>
            <person name="Suzuki S."/>
            <person name="Kawai-Toyooka H."/>
            <person name="Yamamoto K."/>
            <person name="Hamaji T."/>
            <person name="Ootsuki R."/>
            <person name="Yamaguchi H."/>
            <person name="Kawachi M."/>
            <person name="Higashiyama T."/>
            <person name="Nozaki H."/>
        </authorList>
    </citation>
    <scope>NUCLEOTIDE SEQUENCE [LARGE SCALE GENOMIC DNA]</scope>
    <source>
        <strain evidence="11 12">NIES-4479</strain>
    </source>
</reference>
<proteinExistence type="inferred from homology"/>
<comment type="catalytic activity">
    <reaction evidence="7">
        <text>ATP + H2O = ADP + phosphate + H(+)</text>
        <dbReference type="Rhea" id="RHEA:13065"/>
        <dbReference type="ChEBI" id="CHEBI:15377"/>
        <dbReference type="ChEBI" id="CHEBI:15378"/>
        <dbReference type="ChEBI" id="CHEBI:30616"/>
        <dbReference type="ChEBI" id="CHEBI:43474"/>
        <dbReference type="ChEBI" id="CHEBI:456216"/>
        <dbReference type="EC" id="3.6.4.13"/>
    </reaction>
</comment>
<keyword evidence="4 6" id="KW-0067">ATP-binding</keyword>
<dbReference type="GO" id="GO:0003723">
    <property type="term" value="F:RNA binding"/>
    <property type="evidence" value="ECO:0007669"/>
    <property type="project" value="UniProtKB-UniRule"/>
</dbReference>
<dbReference type="Gene3D" id="3.40.50.300">
    <property type="entry name" value="P-loop containing nucleotide triphosphate hydrolases"/>
    <property type="match status" value="2"/>
</dbReference>
<evidence type="ECO:0000256" key="2">
    <source>
        <dbReference type="ARBA" id="ARBA00022801"/>
    </source>
</evidence>
<feature type="compositionally biased region" description="Acidic residues" evidence="8">
    <location>
        <begin position="605"/>
        <end position="620"/>
    </location>
</feature>
<dbReference type="SMART" id="SM00487">
    <property type="entry name" value="DEXDc"/>
    <property type="match status" value="1"/>
</dbReference>
<dbReference type="PROSITE" id="PS51194">
    <property type="entry name" value="HELICASE_CTER"/>
    <property type="match status" value="1"/>
</dbReference>
<feature type="compositionally biased region" description="Gly residues" evidence="8">
    <location>
        <begin position="632"/>
        <end position="645"/>
    </location>
</feature>
<evidence type="ECO:0000256" key="6">
    <source>
        <dbReference type="RuleBase" id="RU000492"/>
    </source>
</evidence>
<sequence length="678" mass="72689">MLLSSSQRPGLSMNLGLRQNPSIPLAPGARYSVPAGQSRVPLTCHAATGSAPAAGLRRRSLQLQRREPEEDDQTSRPVQPKIMDATTTSFSTDEDVPLPPMVDQQYLSDTKFVDFDISSNSKRALVEVLRYERCSLVQAAAIPVCLGPADVVAKAKTGTGKTLAFVIPAIEKVLADRAPRGKVSVLVLSPTRELARQIGAETSRMLSFHPGLHSMVVYGGVNPRSNLREMMSRMPDILIATPGRCWDLMNNPGLQSMLSAVRLLVLDEADNLLDMGFRPQIASILRGLPPTPRRQTFLFSATFPPDVNKLAGVALKRQHEYVDAVGRGEVATHGHVEASCRVVPLECLRGQLLALMALHMAQEPQYKIIVFLPTAHLTAYLAELFVLAGLKKSGLVAIHSRMAQSGRDRASAAFRGGSRQVLFSSDVSARGVDYPGVTLVIQVGAPSSRDQYIHRAGRTGRAGRPGQCTLLLADFEEAFLTQLADLPITRINQPLQLPPPLQQQQQGQQRVDAPMSEGLVREPERAFARAAERIDAETRLSAFKSVLGYYRGHQQMRFSSRQLVDIINGYAVEVMSCPSPPPLSPHFAKKMGVHGVPGLVMSDPAQEEEGQEWQEGEEGEGAGGRGRRQRGGSDGGGGGGGGGSGRRAAAEVEAEEADGGAAATDGVSGGHGTVGGGR</sequence>
<gene>
    <name evidence="11" type="primary">PLEST002501</name>
    <name evidence="11" type="ORF">PLESTB_000682300</name>
</gene>
<name>A0A9W6BIP1_9CHLO</name>
<evidence type="ECO:0000256" key="1">
    <source>
        <dbReference type="ARBA" id="ARBA00022741"/>
    </source>
</evidence>
<dbReference type="InterPro" id="IPR014001">
    <property type="entry name" value="Helicase_ATP-bd"/>
</dbReference>
<dbReference type="PROSITE" id="PS00039">
    <property type="entry name" value="DEAD_ATP_HELICASE"/>
    <property type="match status" value="1"/>
</dbReference>
<comment type="function">
    <text evidence="7">RNA helicase.</text>
</comment>
<comment type="similarity">
    <text evidence="6">Belongs to the DEAD box helicase family.</text>
</comment>
<dbReference type="GO" id="GO:0005524">
    <property type="term" value="F:ATP binding"/>
    <property type="evidence" value="ECO:0007669"/>
    <property type="project" value="UniProtKB-UniRule"/>
</dbReference>
<feature type="compositionally biased region" description="Gly residues" evidence="8">
    <location>
        <begin position="667"/>
        <end position="678"/>
    </location>
</feature>
<dbReference type="PANTHER" id="PTHR24031">
    <property type="entry name" value="RNA HELICASE"/>
    <property type="match status" value="1"/>
</dbReference>
<dbReference type="Pfam" id="PF00271">
    <property type="entry name" value="Helicase_C"/>
    <property type="match status" value="1"/>
</dbReference>
<evidence type="ECO:0000256" key="3">
    <source>
        <dbReference type="ARBA" id="ARBA00022806"/>
    </source>
</evidence>
<dbReference type="SUPFAM" id="SSF52540">
    <property type="entry name" value="P-loop containing nucleoside triphosphate hydrolases"/>
    <property type="match status" value="1"/>
</dbReference>
<keyword evidence="3 6" id="KW-0347">Helicase</keyword>
<dbReference type="AlphaFoldDB" id="A0A9W6BIP1"/>
<evidence type="ECO:0000256" key="4">
    <source>
        <dbReference type="ARBA" id="ARBA00022840"/>
    </source>
</evidence>
<accession>A0A9W6BIP1</accession>
<dbReference type="InterPro" id="IPR000629">
    <property type="entry name" value="RNA-helicase_DEAD-box_CS"/>
</dbReference>
<organism evidence="11 12">
    <name type="scientific">Pleodorina starrii</name>
    <dbReference type="NCBI Taxonomy" id="330485"/>
    <lineage>
        <taxon>Eukaryota</taxon>
        <taxon>Viridiplantae</taxon>
        <taxon>Chlorophyta</taxon>
        <taxon>core chlorophytes</taxon>
        <taxon>Chlorophyceae</taxon>
        <taxon>CS clade</taxon>
        <taxon>Chlamydomonadales</taxon>
        <taxon>Volvocaceae</taxon>
        <taxon>Pleodorina</taxon>
    </lineage>
</organism>
<dbReference type="CDD" id="cd18787">
    <property type="entry name" value="SF2_C_DEAD"/>
    <property type="match status" value="1"/>
</dbReference>
<evidence type="ECO:0000256" key="7">
    <source>
        <dbReference type="RuleBase" id="RU365068"/>
    </source>
</evidence>
<dbReference type="Proteomes" id="UP001165080">
    <property type="component" value="Unassembled WGS sequence"/>
</dbReference>
<protein>
    <recommendedName>
        <fullName evidence="7">ATP-dependent RNA helicase</fullName>
        <ecNumber evidence="7">3.6.4.13</ecNumber>
    </recommendedName>
</protein>
<dbReference type="EC" id="3.6.4.13" evidence="7"/>
<keyword evidence="2 6" id="KW-0378">Hydrolase</keyword>
<feature type="domain" description="Helicase ATP-binding" evidence="9">
    <location>
        <begin position="142"/>
        <end position="321"/>
    </location>
</feature>
<dbReference type="InterPro" id="IPR027417">
    <property type="entry name" value="P-loop_NTPase"/>
</dbReference>
<evidence type="ECO:0000313" key="12">
    <source>
        <dbReference type="Proteomes" id="UP001165080"/>
    </source>
</evidence>
<feature type="region of interest" description="Disordered" evidence="8">
    <location>
        <begin position="46"/>
        <end position="80"/>
    </location>
</feature>
<evidence type="ECO:0000259" key="9">
    <source>
        <dbReference type="PROSITE" id="PS51192"/>
    </source>
</evidence>
<comment type="caution">
    <text evidence="11">The sequence shown here is derived from an EMBL/GenBank/DDBJ whole genome shotgun (WGS) entry which is preliminary data.</text>
</comment>
<keyword evidence="5 7" id="KW-0694">RNA-binding</keyword>